<accession>A0ABT0GKZ9</accession>
<feature type="compositionally biased region" description="Low complexity" evidence="6">
    <location>
        <begin position="586"/>
        <end position="595"/>
    </location>
</feature>
<keyword evidence="7" id="KW-0812">Transmembrane</keyword>
<organism evidence="10 11">
    <name type="scientific">Pseudomarimonas salicorniae</name>
    <dbReference type="NCBI Taxonomy" id="2933270"/>
    <lineage>
        <taxon>Bacteria</taxon>
        <taxon>Pseudomonadati</taxon>
        <taxon>Pseudomonadota</taxon>
        <taxon>Gammaproteobacteria</taxon>
        <taxon>Lysobacterales</taxon>
        <taxon>Lysobacteraceae</taxon>
        <taxon>Pseudomarimonas</taxon>
    </lineage>
</organism>
<dbReference type="SMART" id="SM00220">
    <property type="entry name" value="S_TKc"/>
    <property type="match status" value="1"/>
</dbReference>
<dbReference type="PROSITE" id="PS50011">
    <property type="entry name" value="PROTEIN_KINASE_DOM"/>
    <property type="match status" value="1"/>
</dbReference>
<dbReference type="Gene3D" id="3.30.200.20">
    <property type="entry name" value="Phosphorylase Kinase, domain 1"/>
    <property type="match status" value="1"/>
</dbReference>
<keyword evidence="1" id="KW-0808">Transferase</keyword>
<dbReference type="SUPFAM" id="SSF158472">
    <property type="entry name" value="HAMP domain-like"/>
    <property type="match status" value="1"/>
</dbReference>
<feature type="domain" description="HAMP" evidence="9">
    <location>
        <begin position="328"/>
        <end position="380"/>
    </location>
</feature>
<dbReference type="EMBL" id="JALNMH010000011">
    <property type="protein sequence ID" value="MCK7594705.1"/>
    <property type="molecule type" value="Genomic_DNA"/>
</dbReference>
<dbReference type="PROSITE" id="PS00107">
    <property type="entry name" value="PROTEIN_KINASE_ATP"/>
    <property type="match status" value="1"/>
</dbReference>
<reference evidence="10" key="1">
    <citation type="submission" date="2022-04" db="EMBL/GenBank/DDBJ databases">
        <title>Lysobacter sp. CAU 1642 isolated from sea sand.</title>
        <authorList>
            <person name="Kim W."/>
        </authorList>
    </citation>
    <scope>NUCLEOTIDE SEQUENCE</scope>
    <source>
        <strain evidence="10">CAU 1642</strain>
    </source>
</reference>
<dbReference type="PANTHER" id="PTHR43289:SF6">
    <property type="entry name" value="SERINE_THREONINE-PROTEIN KINASE NEKL-3"/>
    <property type="match status" value="1"/>
</dbReference>
<dbReference type="InterPro" id="IPR011009">
    <property type="entry name" value="Kinase-like_dom_sf"/>
</dbReference>
<evidence type="ECO:0000256" key="2">
    <source>
        <dbReference type="ARBA" id="ARBA00022741"/>
    </source>
</evidence>
<keyword evidence="3 10" id="KW-0418">Kinase</keyword>
<keyword evidence="7" id="KW-0472">Membrane</keyword>
<keyword evidence="11" id="KW-1185">Reference proteome</keyword>
<feature type="domain" description="Protein kinase" evidence="8">
    <location>
        <begin position="619"/>
        <end position="880"/>
    </location>
</feature>
<evidence type="ECO:0000259" key="9">
    <source>
        <dbReference type="PROSITE" id="PS50885"/>
    </source>
</evidence>
<evidence type="ECO:0000259" key="8">
    <source>
        <dbReference type="PROSITE" id="PS50011"/>
    </source>
</evidence>
<evidence type="ECO:0000256" key="5">
    <source>
        <dbReference type="PROSITE-ProRule" id="PRU10141"/>
    </source>
</evidence>
<protein>
    <submittedName>
        <fullName evidence="10">Protein kinase</fullName>
    </submittedName>
</protein>
<dbReference type="RefSeq" id="WP_248210301.1">
    <property type="nucleotide sequence ID" value="NZ_JALNMH010000011.1"/>
</dbReference>
<dbReference type="CDD" id="cd14014">
    <property type="entry name" value="STKc_PknB_like"/>
    <property type="match status" value="1"/>
</dbReference>
<sequence>MSDPASTRRLPLATRMFLLVAGLLLLAIGAAVWVSFRQGAAVAERAVRHALESSATVQQEFASQRLAEVELKVQLIAADAPFVNYISESQGGVPGAAPAGLAETASIYDLLVERQEAFGFDLGMVLDPLGQVLARSDQPEPIEESLAADPFIASAVEPITPISGYWRMGSALYQAAVWPLDQGGDLVGFLIVARAIDLAMAERIRAISDADIAFLLPRDDGIVIGASSLAANELADLDAALRREGSELGEAVRRTGALERSELQLAGSRWVARLRPLSLEGGAEVGSALQLTSLDRAEAGYRAILNTVAVAGLAALLVALPLSLLLARTTLRPLRDMARAAKDAVSGNYQTRFHLEGRDELAELSRAFDSLLSDLRGERDIESYVTHLSRLLPEPGDEPETAGAAGDLPASRWLGGLLLLVDLRSALPTEGERAARQGAVRELLDALAGLAEDHGGQLPAAFGTDALLVFEGDQALVSALHVLRGALADHPGLRAAIGEGELLVEVGAAGRPDIAWGAALHGVERLLAESGAGWLLLSRPLGERLRSELPEVERKVVKGALSGKPYYAVARSALSGLPASPPQPRAPRATASAATVERPAARGGDAQALVPGQRLSGRFRVLSVLGSGGMGVVYKARDLELDDVVALKMLKPDALRDRDQLERLKSEIKLARRITHPNVLRTFDFGEIEGMPFISMEYVRGMTLRYLLQQSGSVPYTAALRIARQLCAGLEAAHDVGVLHRDIKPENLILEASGNAKLMDFGIARPIRRIAPGQTEPGMYVGTPAYSAPEQLAGEDVDHRADIFASGVLLCEMFCGRLPFPGSTTVEIYMAQMQGETPSPRELKPDLPEALDAIILRCLQRRREDRYQSATELGRALSALRA</sequence>
<feature type="region of interest" description="Disordered" evidence="6">
    <location>
        <begin position="577"/>
        <end position="607"/>
    </location>
</feature>
<keyword evidence="2 5" id="KW-0547">Nucleotide-binding</keyword>
<dbReference type="Pfam" id="PF00069">
    <property type="entry name" value="Pkinase"/>
    <property type="match status" value="1"/>
</dbReference>
<dbReference type="SMART" id="SM00304">
    <property type="entry name" value="HAMP"/>
    <property type="match status" value="1"/>
</dbReference>
<gene>
    <name evidence="10" type="ORF">M0G41_13615</name>
</gene>
<evidence type="ECO:0000313" key="10">
    <source>
        <dbReference type="EMBL" id="MCK7594705.1"/>
    </source>
</evidence>
<dbReference type="Gene3D" id="6.10.340.10">
    <property type="match status" value="1"/>
</dbReference>
<keyword evidence="4 5" id="KW-0067">ATP-binding</keyword>
<dbReference type="PROSITE" id="PS00108">
    <property type="entry name" value="PROTEIN_KINASE_ST"/>
    <property type="match status" value="1"/>
</dbReference>
<proteinExistence type="predicted"/>
<dbReference type="GO" id="GO:0016301">
    <property type="term" value="F:kinase activity"/>
    <property type="evidence" value="ECO:0007669"/>
    <property type="project" value="UniProtKB-KW"/>
</dbReference>
<evidence type="ECO:0000256" key="1">
    <source>
        <dbReference type="ARBA" id="ARBA00022679"/>
    </source>
</evidence>
<comment type="caution">
    <text evidence="10">The sequence shown here is derived from an EMBL/GenBank/DDBJ whole genome shotgun (WGS) entry which is preliminary data.</text>
</comment>
<dbReference type="InterPro" id="IPR008271">
    <property type="entry name" value="Ser/Thr_kinase_AS"/>
</dbReference>
<dbReference type="InterPro" id="IPR017441">
    <property type="entry name" value="Protein_kinase_ATP_BS"/>
</dbReference>
<keyword evidence="7" id="KW-1133">Transmembrane helix</keyword>
<evidence type="ECO:0000256" key="7">
    <source>
        <dbReference type="SAM" id="Phobius"/>
    </source>
</evidence>
<dbReference type="Pfam" id="PF00672">
    <property type="entry name" value="HAMP"/>
    <property type="match status" value="1"/>
</dbReference>
<dbReference type="CDD" id="cd06225">
    <property type="entry name" value="HAMP"/>
    <property type="match status" value="1"/>
</dbReference>
<dbReference type="InterPro" id="IPR000719">
    <property type="entry name" value="Prot_kinase_dom"/>
</dbReference>
<evidence type="ECO:0000313" key="11">
    <source>
        <dbReference type="Proteomes" id="UP001431449"/>
    </source>
</evidence>
<dbReference type="PROSITE" id="PS50885">
    <property type="entry name" value="HAMP"/>
    <property type="match status" value="1"/>
</dbReference>
<name>A0ABT0GKZ9_9GAMM</name>
<feature type="binding site" evidence="5">
    <location>
        <position position="648"/>
    </location>
    <ligand>
        <name>ATP</name>
        <dbReference type="ChEBI" id="CHEBI:30616"/>
    </ligand>
</feature>
<dbReference type="Gene3D" id="1.10.510.10">
    <property type="entry name" value="Transferase(Phosphotransferase) domain 1"/>
    <property type="match status" value="1"/>
</dbReference>
<evidence type="ECO:0000256" key="6">
    <source>
        <dbReference type="SAM" id="MobiDB-lite"/>
    </source>
</evidence>
<dbReference type="InterPro" id="IPR003660">
    <property type="entry name" value="HAMP_dom"/>
</dbReference>
<evidence type="ECO:0000256" key="3">
    <source>
        <dbReference type="ARBA" id="ARBA00022777"/>
    </source>
</evidence>
<feature type="transmembrane region" description="Helical" evidence="7">
    <location>
        <begin position="303"/>
        <end position="327"/>
    </location>
</feature>
<dbReference type="SUPFAM" id="SSF56112">
    <property type="entry name" value="Protein kinase-like (PK-like)"/>
    <property type="match status" value="1"/>
</dbReference>
<dbReference type="PANTHER" id="PTHR43289">
    <property type="entry name" value="MITOGEN-ACTIVATED PROTEIN KINASE KINASE KINASE 20-RELATED"/>
    <property type="match status" value="1"/>
</dbReference>
<evidence type="ECO:0000256" key="4">
    <source>
        <dbReference type="ARBA" id="ARBA00022840"/>
    </source>
</evidence>
<dbReference type="Proteomes" id="UP001431449">
    <property type="component" value="Unassembled WGS sequence"/>
</dbReference>